<feature type="domain" description="VOC" evidence="1">
    <location>
        <begin position="6"/>
        <end position="133"/>
    </location>
</feature>
<dbReference type="EMBL" id="JBIAPI010000008">
    <property type="protein sequence ID" value="MFF3226510.1"/>
    <property type="molecule type" value="Genomic_DNA"/>
</dbReference>
<proteinExistence type="predicted"/>
<dbReference type="PROSITE" id="PS51819">
    <property type="entry name" value="VOC"/>
    <property type="match status" value="1"/>
</dbReference>
<dbReference type="InterPro" id="IPR037523">
    <property type="entry name" value="VOC_core"/>
</dbReference>
<evidence type="ECO:0000313" key="2">
    <source>
        <dbReference type="EMBL" id="MFF3226510.1"/>
    </source>
</evidence>
<keyword evidence="3" id="KW-1185">Reference proteome</keyword>
<organism evidence="2 3">
    <name type="scientific">Nocardia suismassiliense</name>
    <dbReference type="NCBI Taxonomy" id="2077092"/>
    <lineage>
        <taxon>Bacteria</taxon>
        <taxon>Bacillati</taxon>
        <taxon>Actinomycetota</taxon>
        <taxon>Actinomycetes</taxon>
        <taxon>Mycobacteriales</taxon>
        <taxon>Nocardiaceae</taxon>
        <taxon>Nocardia</taxon>
    </lineage>
</organism>
<reference evidence="2 3" key="1">
    <citation type="submission" date="2024-10" db="EMBL/GenBank/DDBJ databases">
        <title>The Natural Products Discovery Center: Release of the First 8490 Sequenced Strains for Exploring Actinobacteria Biosynthetic Diversity.</title>
        <authorList>
            <person name="Kalkreuter E."/>
            <person name="Kautsar S.A."/>
            <person name="Yang D."/>
            <person name="Bader C.D."/>
            <person name="Teijaro C.N."/>
            <person name="Fluegel L."/>
            <person name="Davis C.M."/>
            <person name="Simpson J.R."/>
            <person name="Lauterbach L."/>
            <person name="Steele A.D."/>
            <person name="Gui C."/>
            <person name="Meng S."/>
            <person name="Li G."/>
            <person name="Viehrig K."/>
            <person name="Ye F."/>
            <person name="Su P."/>
            <person name="Kiefer A.F."/>
            <person name="Nichols A."/>
            <person name="Cepeda A.J."/>
            <person name="Yan W."/>
            <person name="Fan B."/>
            <person name="Jiang Y."/>
            <person name="Adhikari A."/>
            <person name="Zheng C.-J."/>
            <person name="Schuster L."/>
            <person name="Cowan T.M."/>
            <person name="Smanski M.J."/>
            <person name="Chevrette M.G."/>
            <person name="De Carvalho L.P.S."/>
            <person name="Shen B."/>
        </authorList>
    </citation>
    <scope>NUCLEOTIDE SEQUENCE [LARGE SCALE GENOMIC DNA]</scope>
    <source>
        <strain evidence="2 3">NPDC003040</strain>
    </source>
</reference>
<protein>
    <submittedName>
        <fullName evidence="2">VOC family protein</fullName>
    </submittedName>
</protein>
<evidence type="ECO:0000259" key="1">
    <source>
        <dbReference type="PROSITE" id="PS51819"/>
    </source>
</evidence>
<evidence type="ECO:0000313" key="3">
    <source>
        <dbReference type="Proteomes" id="UP001601948"/>
    </source>
</evidence>
<comment type="caution">
    <text evidence="2">The sequence shown here is derived from an EMBL/GenBank/DDBJ whole genome shotgun (WGS) entry which is preliminary data.</text>
</comment>
<gene>
    <name evidence="2" type="ORF">ACFYV7_27200</name>
</gene>
<sequence>MPTMLPNYHVGIVVADLRQAMSELSKIGFEWHAPVRNNSEVQTDDAPRTITPWMAYSKQGPPYLELLEQMPGTIWAETGLHHLGVWADDVVAESERLTAAGIPLLNAQHDNNTGAPTRYHQTFDGVRFELMDIGRTGPGLATYLSGAADNYLNGIADEYFGEVTAGR</sequence>
<dbReference type="Proteomes" id="UP001601948">
    <property type="component" value="Unassembled WGS sequence"/>
</dbReference>
<dbReference type="RefSeq" id="WP_387721798.1">
    <property type="nucleotide sequence ID" value="NZ_JBIAPI010000008.1"/>
</dbReference>
<dbReference type="Gene3D" id="3.10.180.10">
    <property type="entry name" value="2,3-Dihydroxybiphenyl 1,2-Dioxygenase, domain 1"/>
    <property type="match status" value="1"/>
</dbReference>
<dbReference type="SUPFAM" id="SSF54593">
    <property type="entry name" value="Glyoxalase/Bleomycin resistance protein/Dihydroxybiphenyl dioxygenase"/>
    <property type="match status" value="1"/>
</dbReference>
<dbReference type="Pfam" id="PF13669">
    <property type="entry name" value="Glyoxalase_4"/>
    <property type="match status" value="1"/>
</dbReference>
<name>A0ABW6QZ23_9NOCA</name>
<accession>A0ABW6QZ23</accession>
<dbReference type="InterPro" id="IPR029068">
    <property type="entry name" value="Glyas_Bleomycin-R_OHBP_Dase"/>
</dbReference>